<evidence type="ECO:0000256" key="2">
    <source>
        <dbReference type="SAM" id="Phobius"/>
    </source>
</evidence>
<protein>
    <submittedName>
        <fullName evidence="3">AsmA family protein</fullName>
    </submittedName>
</protein>
<accession>A0A1J5SH46</accession>
<dbReference type="AlphaFoldDB" id="A0A1J5SH46"/>
<dbReference type="GO" id="GO:0090313">
    <property type="term" value="P:regulation of protein targeting to membrane"/>
    <property type="evidence" value="ECO:0007669"/>
    <property type="project" value="TreeGrafter"/>
</dbReference>
<reference evidence="3" key="1">
    <citation type="submission" date="2016-10" db="EMBL/GenBank/DDBJ databases">
        <title>Sequence of Gallionella enrichment culture.</title>
        <authorList>
            <person name="Poehlein A."/>
            <person name="Muehling M."/>
            <person name="Daniel R."/>
        </authorList>
    </citation>
    <scope>NUCLEOTIDE SEQUENCE</scope>
</reference>
<feature type="transmembrane region" description="Helical" evidence="2">
    <location>
        <begin position="166"/>
        <end position="192"/>
    </location>
</feature>
<dbReference type="GO" id="GO:0005886">
    <property type="term" value="C:plasma membrane"/>
    <property type="evidence" value="ECO:0007669"/>
    <property type="project" value="TreeGrafter"/>
</dbReference>
<sequence length="569" mass="61403">MDEQLIYAKTAAGEKALDQLTPSLPRELRALLAAVDGRASATELKRRLADDSQVDAALEELEHRGLIRRLAAKPQLWEVVLGDEPVLDPGYPALSLPSDPPPNESGTAHRDGLPTRLCGKCSEWRRRWAARREERAFRRAYETPSDDDRFTPVKLKPIRRGRRRKWVGPLATVAVLLLLVIGVLLLALFFPYQHYRPEIEQRLSAALRDPVSINEVGFSFQPYPNITLKGISVGAEPYAKIRAIRVLPDPFSLFGAHWVILHARIEGMVIGDRGIGPSAHWLAGSEGVVRLRSAHFDQLSVDIGDLRVDGLSGELRTTREGNVVRILLRQGSLSLELVPAESGYRLSAVGTALTLPFSPKLAFSSLGVQGELRPGLLRLSKIDGRLYDGFLGGSAKIGWTQQGATLVADVRLQSISSGRLLAARAPGLSLHGELGGELHIESRAANLAGISDNLRAHGEFLVGRGAINGLDLIEAARSKRPTRGGTTGFEQLSGELLLDGQACHLGKLKLSAGLMRAEGHLDIGKNGRIGGMIALDLAGAATRIRAALAIGGTLDEPQVSIGRGARISP</sequence>
<dbReference type="InterPro" id="IPR052894">
    <property type="entry name" value="AsmA-related"/>
</dbReference>
<dbReference type="PANTHER" id="PTHR30441:SF4">
    <property type="entry name" value="PROTEIN ASMA"/>
    <property type="match status" value="1"/>
</dbReference>
<comment type="caution">
    <text evidence="3">The sequence shown here is derived from an EMBL/GenBank/DDBJ whole genome shotgun (WGS) entry which is preliminary data.</text>
</comment>
<evidence type="ECO:0000313" key="3">
    <source>
        <dbReference type="EMBL" id="OIR03485.1"/>
    </source>
</evidence>
<keyword evidence="2" id="KW-1133">Transmembrane helix</keyword>
<proteinExistence type="predicted"/>
<name>A0A1J5SH46_9ZZZZ</name>
<gene>
    <name evidence="3" type="ORF">GALL_143430</name>
</gene>
<dbReference type="EMBL" id="MLJW01000065">
    <property type="protein sequence ID" value="OIR03485.1"/>
    <property type="molecule type" value="Genomic_DNA"/>
</dbReference>
<keyword evidence="2" id="KW-0812">Transmembrane</keyword>
<organism evidence="3">
    <name type="scientific">mine drainage metagenome</name>
    <dbReference type="NCBI Taxonomy" id="410659"/>
    <lineage>
        <taxon>unclassified sequences</taxon>
        <taxon>metagenomes</taxon>
        <taxon>ecological metagenomes</taxon>
    </lineage>
</organism>
<evidence type="ECO:0000256" key="1">
    <source>
        <dbReference type="SAM" id="MobiDB-lite"/>
    </source>
</evidence>
<feature type="region of interest" description="Disordered" evidence="1">
    <location>
        <begin position="91"/>
        <end position="112"/>
    </location>
</feature>
<dbReference type="PANTHER" id="PTHR30441">
    <property type="entry name" value="DUF748 DOMAIN-CONTAINING PROTEIN"/>
    <property type="match status" value="1"/>
</dbReference>
<keyword evidence="2" id="KW-0472">Membrane</keyword>